<dbReference type="EMBL" id="JAVRRT010000003">
    <property type="protein sequence ID" value="KAK5173676.1"/>
    <property type="molecule type" value="Genomic_DNA"/>
</dbReference>
<accession>A0AAV9PK37</accession>
<proteinExistence type="predicted"/>
<comment type="caution">
    <text evidence="1">The sequence shown here is derived from an EMBL/GenBank/DDBJ whole genome shotgun (WGS) entry which is preliminary data.</text>
</comment>
<dbReference type="RefSeq" id="XP_064662371.1">
    <property type="nucleotide sequence ID" value="XM_064799616.1"/>
</dbReference>
<protein>
    <submittedName>
        <fullName evidence="1">Uncharacterized protein</fullName>
    </submittedName>
</protein>
<reference evidence="1 2" key="1">
    <citation type="submission" date="2023-08" db="EMBL/GenBank/DDBJ databases">
        <title>Black Yeasts Isolated from many extreme environments.</title>
        <authorList>
            <person name="Coleine C."/>
            <person name="Stajich J.E."/>
            <person name="Selbmann L."/>
        </authorList>
    </citation>
    <scope>NUCLEOTIDE SEQUENCE [LARGE SCALE GENOMIC DNA]</scope>
    <source>
        <strain evidence="1 2">CCFEE 5935</strain>
    </source>
</reference>
<dbReference type="GeneID" id="89923704"/>
<dbReference type="AlphaFoldDB" id="A0AAV9PK37"/>
<organism evidence="1 2">
    <name type="scientific">Saxophila tyrrhenica</name>
    <dbReference type="NCBI Taxonomy" id="1690608"/>
    <lineage>
        <taxon>Eukaryota</taxon>
        <taxon>Fungi</taxon>
        <taxon>Dikarya</taxon>
        <taxon>Ascomycota</taxon>
        <taxon>Pezizomycotina</taxon>
        <taxon>Dothideomycetes</taxon>
        <taxon>Dothideomycetidae</taxon>
        <taxon>Mycosphaerellales</taxon>
        <taxon>Extremaceae</taxon>
        <taxon>Saxophila</taxon>
    </lineage>
</organism>
<evidence type="ECO:0000313" key="1">
    <source>
        <dbReference type="EMBL" id="KAK5173676.1"/>
    </source>
</evidence>
<name>A0AAV9PK37_9PEZI</name>
<keyword evidence="2" id="KW-1185">Reference proteome</keyword>
<gene>
    <name evidence="1" type="ORF">LTR77_002357</name>
</gene>
<sequence>MATTIPEASLLGLPTELRLRIYDYVLQADINCPIVVDIVHSSDSNGTQAALIPNAEAAFSSKIPWLNLRTTCRRISHELQSYVQDSSCQKNDFNRTYVLDLEVSRHYDRGPATRTVTWRSIPCAPAQARYIIMNVITRSGPGPWTDGGSASLARAVYQVLNHAVHMGPRIFRKSLLPHHMKLQDLIINIDIGVYCSAPIRGCNTNPEINGSLFQSGWMQISRTGFWSGYLERTRLKTNGEEEVVIPTEWQMSPALPGYWRGLGFQWGITGLQCANYFTL</sequence>
<dbReference type="Proteomes" id="UP001337655">
    <property type="component" value="Unassembled WGS sequence"/>
</dbReference>
<evidence type="ECO:0000313" key="2">
    <source>
        <dbReference type="Proteomes" id="UP001337655"/>
    </source>
</evidence>